<dbReference type="Gene3D" id="2.30.30.40">
    <property type="entry name" value="SH3 Domains"/>
    <property type="match status" value="1"/>
</dbReference>
<protein>
    <submittedName>
        <fullName evidence="2">Chemotaxis protein CheW</fullName>
    </submittedName>
</protein>
<feature type="domain" description="CheW-like" evidence="1">
    <location>
        <begin position="15"/>
        <end position="165"/>
    </location>
</feature>
<dbReference type="RefSeq" id="WP_190432139.1">
    <property type="nucleotide sequence ID" value="NZ_JAMPKM010000012.1"/>
</dbReference>
<dbReference type="PANTHER" id="PTHR22617">
    <property type="entry name" value="CHEMOTAXIS SENSOR HISTIDINE KINASE-RELATED"/>
    <property type="match status" value="1"/>
</dbReference>
<dbReference type="Proteomes" id="UP001464891">
    <property type="component" value="Unassembled WGS sequence"/>
</dbReference>
<name>A0ABV0JBA5_9CYAN</name>
<reference evidence="2 3" key="1">
    <citation type="submission" date="2022-04" db="EMBL/GenBank/DDBJ databases">
        <title>Positive selection, recombination, and allopatry shape intraspecific diversity of widespread and dominant cyanobacteria.</title>
        <authorList>
            <person name="Wei J."/>
            <person name="Shu W."/>
            <person name="Hu C."/>
        </authorList>
    </citation>
    <scope>NUCLEOTIDE SEQUENCE [LARGE SCALE GENOMIC DNA]</scope>
    <source>
        <strain evidence="2 3">GB2-A4</strain>
    </source>
</reference>
<dbReference type="SUPFAM" id="SSF50341">
    <property type="entry name" value="CheW-like"/>
    <property type="match status" value="1"/>
</dbReference>
<comment type="caution">
    <text evidence="2">The sequence shown here is derived from an EMBL/GenBank/DDBJ whole genome shotgun (WGS) entry which is preliminary data.</text>
</comment>
<dbReference type="EMBL" id="JAMPKM010000012">
    <property type="protein sequence ID" value="MEP0819069.1"/>
    <property type="molecule type" value="Genomic_DNA"/>
</dbReference>
<dbReference type="InterPro" id="IPR036061">
    <property type="entry name" value="CheW-like_dom_sf"/>
</dbReference>
<gene>
    <name evidence="2" type="ORF">NC998_18375</name>
</gene>
<organism evidence="2 3">
    <name type="scientific">Trichocoleus desertorum GB2-A4</name>
    <dbReference type="NCBI Taxonomy" id="2933944"/>
    <lineage>
        <taxon>Bacteria</taxon>
        <taxon>Bacillati</taxon>
        <taxon>Cyanobacteriota</taxon>
        <taxon>Cyanophyceae</taxon>
        <taxon>Leptolyngbyales</taxon>
        <taxon>Trichocoleusaceae</taxon>
        <taxon>Trichocoleus</taxon>
    </lineage>
</organism>
<sequence length="165" mass="17932">MTVLPVPAIAAPATVQQFLLFRQKDSYFAIELTKVCEVLFLKDQLLASVPNTASFVLGLTNLQGEILVVADFGGLSNIGVVELQRAQGRILVLEIPDPQNMQLLPLHVGVAVSQVEGVVSLHPDQIVSAMDVSPELAPVLKGLYDYEGRFLMILDAEAIAQSQHW</sequence>
<dbReference type="InterPro" id="IPR039315">
    <property type="entry name" value="CheW"/>
</dbReference>
<dbReference type="Gene3D" id="2.40.50.180">
    <property type="entry name" value="CheA-289, Domain 4"/>
    <property type="match status" value="1"/>
</dbReference>
<accession>A0ABV0JBA5</accession>
<dbReference type="PANTHER" id="PTHR22617:SF23">
    <property type="entry name" value="CHEMOTAXIS PROTEIN CHEW"/>
    <property type="match status" value="1"/>
</dbReference>
<evidence type="ECO:0000313" key="2">
    <source>
        <dbReference type="EMBL" id="MEP0819069.1"/>
    </source>
</evidence>
<dbReference type="InterPro" id="IPR002545">
    <property type="entry name" value="CheW-lke_dom"/>
</dbReference>
<dbReference type="SMART" id="SM00260">
    <property type="entry name" value="CheW"/>
    <property type="match status" value="1"/>
</dbReference>
<evidence type="ECO:0000259" key="1">
    <source>
        <dbReference type="PROSITE" id="PS50851"/>
    </source>
</evidence>
<evidence type="ECO:0000313" key="3">
    <source>
        <dbReference type="Proteomes" id="UP001464891"/>
    </source>
</evidence>
<dbReference type="Pfam" id="PF01584">
    <property type="entry name" value="CheW"/>
    <property type="match status" value="1"/>
</dbReference>
<dbReference type="PROSITE" id="PS50851">
    <property type="entry name" value="CHEW"/>
    <property type="match status" value="1"/>
</dbReference>
<keyword evidence="3" id="KW-1185">Reference proteome</keyword>
<proteinExistence type="predicted"/>